<dbReference type="AlphaFoldDB" id="A0AAW8NJA5"/>
<name>A0AAW8NJA5_9GAMM</name>
<gene>
    <name evidence="4" type="ORF">OS133_03430</name>
    <name evidence="5" type="ORF">OS134_12240</name>
</gene>
<organism evidence="4 6">
    <name type="scientific">Shewanella fidelis</name>
    <dbReference type="NCBI Taxonomy" id="173509"/>
    <lineage>
        <taxon>Bacteria</taxon>
        <taxon>Pseudomonadati</taxon>
        <taxon>Pseudomonadota</taxon>
        <taxon>Gammaproteobacteria</taxon>
        <taxon>Alteromonadales</taxon>
        <taxon>Shewanellaceae</taxon>
        <taxon>Shewanella</taxon>
    </lineage>
</organism>
<feature type="domain" description="NADPH-dependent FMN reductase-like" evidence="3">
    <location>
        <begin position="1"/>
        <end position="126"/>
    </location>
</feature>
<reference evidence="4" key="2">
    <citation type="submission" date="2022-11" db="EMBL/GenBank/DDBJ databases">
        <title>Prophages regulate Shewanella fidelis motility and biofilm formation: implications for gut colonization dynamics in Ciona robusta.</title>
        <authorList>
            <person name="Natarajan O."/>
            <person name="Gibboney S.L."/>
            <person name="Young M.N."/>
            <person name="Lim S.J."/>
            <person name="Pluta N."/>
            <person name="Atkinson C.G.F."/>
            <person name="Leigh B.A."/>
            <person name="Liberti A."/>
            <person name="Kees E."/>
            <person name="Breitbart M."/>
            <person name="Gralnick J."/>
            <person name="Dishaw L.J."/>
        </authorList>
    </citation>
    <scope>NUCLEOTIDE SEQUENCE</scope>
    <source>
        <strain evidence="4">3313</strain>
    </source>
</reference>
<keyword evidence="2" id="KW-0285">Flavoprotein</keyword>
<accession>A0AAW8NJA5</accession>
<protein>
    <submittedName>
        <fullName evidence="4">NAD(P)H-dependent oxidoreductase</fullName>
    </submittedName>
</protein>
<dbReference type="PANTHER" id="PTHR30543:SF21">
    <property type="entry name" value="NAD(P)H-DEPENDENT FMN REDUCTASE LOT6"/>
    <property type="match status" value="1"/>
</dbReference>
<evidence type="ECO:0000256" key="2">
    <source>
        <dbReference type="ARBA" id="ARBA00022643"/>
    </source>
</evidence>
<dbReference type="GO" id="GO:0016491">
    <property type="term" value="F:oxidoreductase activity"/>
    <property type="evidence" value="ECO:0007669"/>
    <property type="project" value="InterPro"/>
</dbReference>
<dbReference type="InterPro" id="IPR005025">
    <property type="entry name" value="FMN_Rdtase-like_dom"/>
</dbReference>
<dbReference type="Gene3D" id="3.40.50.360">
    <property type="match status" value="1"/>
</dbReference>
<keyword evidence="2" id="KW-0288">FMN</keyword>
<keyword evidence="7" id="KW-1185">Reference proteome</keyword>
<dbReference type="InterPro" id="IPR050712">
    <property type="entry name" value="NAD(P)H-dep_reductase"/>
</dbReference>
<sequence>MKLLAFAASSSSKSINQQLAAYAASLVDGADVELLDINDYEMPLFSQDREEELGQPEQAQKFFAKLGEADAIIISFAEHNGSYTAAYKNLFDWTSRIDMKVFQNKPMVLLATSPGPGGAATVLAAASGSAPYFAADVKATLSIPSFFDNFDMEAQALRNPELKAALVEALSKLQ</sequence>
<dbReference type="PANTHER" id="PTHR30543">
    <property type="entry name" value="CHROMATE REDUCTASE"/>
    <property type="match status" value="1"/>
</dbReference>
<dbReference type="GO" id="GO:0005829">
    <property type="term" value="C:cytosol"/>
    <property type="evidence" value="ECO:0007669"/>
    <property type="project" value="TreeGrafter"/>
</dbReference>
<dbReference type="GO" id="GO:0010181">
    <property type="term" value="F:FMN binding"/>
    <property type="evidence" value="ECO:0007669"/>
    <property type="project" value="TreeGrafter"/>
</dbReference>
<dbReference type="Pfam" id="PF03358">
    <property type="entry name" value="FMN_red"/>
    <property type="match status" value="1"/>
</dbReference>
<dbReference type="RefSeq" id="WP_310654015.1">
    <property type="nucleotide sequence ID" value="NZ_JAPMLA010000005.1"/>
</dbReference>
<proteinExistence type="predicted"/>
<evidence type="ECO:0000259" key="3">
    <source>
        <dbReference type="Pfam" id="PF03358"/>
    </source>
</evidence>
<dbReference type="SUPFAM" id="SSF52218">
    <property type="entry name" value="Flavoproteins"/>
    <property type="match status" value="1"/>
</dbReference>
<dbReference type="EMBL" id="JAPMLD010000004">
    <property type="protein sequence ID" value="MDW4824830.1"/>
    <property type="molecule type" value="Genomic_DNA"/>
</dbReference>
<dbReference type="Proteomes" id="UP001271263">
    <property type="component" value="Unassembled WGS sequence"/>
</dbReference>
<comment type="cofactor">
    <cofactor evidence="1">
        <name>FMN</name>
        <dbReference type="ChEBI" id="CHEBI:58210"/>
    </cofactor>
</comment>
<evidence type="ECO:0000313" key="7">
    <source>
        <dbReference type="Proteomes" id="UP001271263"/>
    </source>
</evidence>
<evidence type="ECO:0000256" key="1">
    <source>
        <dbReference type="ARBA" id="ARBA00001917"/>
    </source>
</evidence>
<comment type="caution">
    <text evidence="4">The sequence shown here is derived from an EMBL/GenBank/DDBJ whole genome shotgun (WGS) entry which is preliminary data.</text>
</comment>
<dbReference type="InterPro" id="IPR029039">
    <property type="entry name" value="Flavoprotein-like_sf"/>
</dbReference>
<dbReference type="EMBL" id="JAPMLE010000001">
    <property type="protein sequence ID" value="MDR8522751.1"/>
    <property type="molecule type" value="Genomic_DNA"/>
</dbReference>
<evidence type="ECO:0000313" key="6">
    <source>
        <dbReference type="Proteomes" id="UP001259340"/>
    </source>
</evidence>
<evidence type="ECO:0000313" key="5">
    <source>
        <dbReference type="EMBL" id="MDW4824830.1"/>
    </source>
</evidence>
<reference evidence="5 7" key="1">
    <citation type="journal article" date="2022" name="bioRxiv">
        <title>Prophages regulate Shewanella fidelis 3313 motility and biofilm formation: implications for gut colonization dynamics in Ciona robusta.</title>
        <authorList>
            <person name="Natarajan O."/>
            <person name="Gibboney S.L."/>
            <person name="Young M.N."/>
            <person name="Lim S.J."/>
            <person name="Pluta N."/>
            <person name="Atkinson C.G."/>
            <person name="Leigh B.A."/>
            <person name="Liberti A."/>
            <person name="Kees E.D."/>
            <person name="Breitbart M."/>
            <person name="Gralnick J.A."/>
            <person name="Dishaw L.J."/>
        </authorList>
    </citation>
    <scope>NUCLEOTIDE SEQUENCE [LARGE SCALE GENOMIC DNA]</scope>
    <source>
        <strain evidence="5 7">JG4066</strain>
    </source>
</reference>
<evidence type="ECO:0000313" key="4">
    <source>
        <dbReference type="EMBL" id="MDR8522751.1"/>
    </source>
</evidence>
<dbReference type="Proteomes" id="UP001259340">
    <property type="component" value="Unassembled WGS sequence"/>
</dbReference>